<gene>
    <name evidence="3" type="ORF">BP5796_10027</name>
</gene>
<dbReference type="EMBL" id="PDLN01000015">
    <property type="protein sequence ID" value="RDW65335.1"/>
    <property type="molecule type" value="Genomic_DNA"/>
</dbReference>
<feature type="region of interest" description="Disordered" evidence="2">
    <location>
        <begin position="352"/>
        <end position="382"/>
    </location>
</feature>
<feature type="compositionally biased region" description="Basic and acidic residues" evidence="2">
    <location>
        <begin position="352"/>
        <end position="363"/>
    </location>
</feature>
<comment type="caution">
    <text evidence="3">The sequence shown here is derived from an EMBL/GenBank/DDBJ whole genome shotgun (WGS) entry which is preliminary data.</text>
</comment>
<evidence type="ECO:0000256" key="2">
    <source>
        <dbReference type="SAM" id="MobiDB-lite"/>
    </source>
</evidence>
<sequence length="526" mass="59532">MAQSSMESLLDILRDHDIVFDRDAITSAFANVADRQAIQGWMELYLGQDTLLTKEEATLYKSLLKSGEIDSVSAAQDTALVQSMSEAELAEAVEELKRSTAAIEKQTETLKMQHNAMSTLVKNNTHASKTRSQMDANQIRRWDIEKSQIKQAAEELTETLNYQCLDFEQQMISSENAVKQTLDCILKSDNKLLSSLQKLSGELEPGQSGDDILVSKIRDLCARLIKHTVDGVRTKLDRIYLTALQEPVAEISGDEQPPEGAEMQEELESLYAEILPVSQMATEQQFLEPALKEIEIRNGFVQVRNERAVEYMHGCLTFLVDRLQAFLERAEQLRSHHSTVQAVIGIAKRAMEDVQPRPSEKDSFPASRPQNDTVPASPIRSRHARQRSALYIDDEVEPEQHLLRNLGIYVPPDVASDAARIELLERAVQERTSKLEGHTYNVQKASEKSISTYLRDAQSTLQLLRDSLHAESLYGKVQLLDVDTESAIHILEKEVEDLQDPLTSIDLRKLQDKNVRRDELVQRWSR</sequence>
<keyword evidence="1" id="KW-0175">Coiled coil</keyword>
<feature type="coiled-coil region" evidence="1">
    <location>
        <begin position="86"/>
        <end position="113"/>
    </location>
</feature>
<evidence type="ECO:0000313" key="4">
    <source>
        <dbReference type="Proteomes" id="UP000256328"/>
    </source>
</evidence>
<proteinExistence type="predicted"/>
<dbReference type="OrthoDB" id="5314201at2759"/>
<name>A0A3D8QU84_9HELO</name>
<evidence type="ECO:0000313" key="3">
    <source>
        <dbReference type="EMBL" id="RDW65335.1"/>
    </source>
</evidence>
<keyword evidence="4" id="KW-1185">Reference proteome</keyword>
<evidence type="ECO:0008006" key="5">
    <source>
        <dbReference type="Google" id="ProtNLM"/>
    </source>
</evidence>
<reference evidence="3 4" key="1">
    <citation type="journal article" date="2018" name="IMA Fungus">
        <title>IMA Genome-F 9: Draft genome sequence of Annulohypoxylon stygium, Aspergillus mulundensis, Berkeleyomyces basicola (syn. Thielaviopsis basicola), Ceratocystis smalleyi, two Cercospora beticola strains, Coleophoma cylindrospora, Fusarium fracticaudum, Phialophora cf. hyalina, and Morchella septimelata.</title>
        <authorList>
            <person name="Wingfield B.D."/>
            <person name="Bills G.F."/>
            <person name="Dong Y."/>
            <person name="Huang W."/>
            <person name="Nel W.J."/>
            <person name="Swalarsk-Parry B.S."/>
            <person name="Vaghefi N."/>
            <person name="Wilken P.M."/>
            <person name="An Z."/>
            <person name="de Beer Z.W."/>
            <person name="De Vos L."/>
            <person name="Chen L."/>
            <person name="Duong T.A."/>
            <person name="Gao Y."/>
            <person name="Hammerbacher A."/>
            <person name="Kikkert J.R."/>
            <person name="Li Y."/>
            <person name="Li H."/>
            <person name="Li K."/>
            <person name="Li Q."/>
            <person name="Liu X."/>
            <person name="Ma X."/>
            <person name="Naidoo K."/>
            <person name="Pethybridge S.J."/>
            <person name="Sun J."/>
            <person name="Steenkamp E.T."/>
            <person name="van der Nest M.A."/>
            <person name="van Wyk S."/>
            <person name="Wingfield M.J."/>
            <person name="Xiong C."/>
            <person name="Yue Q."/>
            <person name="Zhang X."/>
        </authorList>
    </citation>
    <scope>NUCLEOTIDE SEQUENCE [LARGE SCALE GENOMIC DNA]</scope>
    <source>
        <strain evidence="3 4">BP5796</strain>
    </source>
</reference>
<accession>A0A3D8QU84</accession>
<organism evidence="3 4">
    <name type="scientific">Coleophoma crateriformis</name>
    <dbReference type="NCBI Taxonomy" id="565419"/>
    <lineage>
        <taxon>Eukaryota</taxon>
        <taxon>Fungi</taxon>
        <taxon>Dikarya</taxon>
        <taxon>Ascomycota</taxon>
        <taxon>Pezizomycotina</taxon>
        <taxon>Leotiomycetes</taxon>
        <taxon>Helotiales</taxon>
        <taxon>Dermateaceae</taxon>
        <taxon>Coleophoma</taxon>
    </lineage>
</organism>
<evidence type="ECO:0000256" key="1">
    <source>
        <dbReference type="SAM" id="Coils"/>
    </source>
</evidence>
<protein>
    <recommendedName>
        <fullName evidence="5">HAUS augmin-like complex subunit 3 N-terminal domain-containing protein</fullName>
    </recommendedName>
</protein>
<dbReference type="Proteomes" id="UP000256328">
    <property type="component" value="Unassembled WGS sequence"/>
</dbReference>
<dbReference type="AlphaFoldDB" id="A0A3D8QU84"/>